<gene>
    <name evidence="14" type="ordered locus">Hden_3511</name>
</gene>
<dbReference type="SUPFAM" id="SSF69572">
    <property type="entry name" value="Activating enzymes of the ubiquitin-like proteins"/>
    <property type="match status" value="1"/>
</dbReference>
<dbReference type="STRING" id="582899.Hden_3511"/>
<comment type="similarity">
    <text evidence="1">Belongs to the HesA/MoeB/ThiF family.</text>
</comment>
<accession>D8JY98</accession>
<evidence type="ECO:0000313" key="14">
    <source>
        <dbReference type="EMBL" id="ADJ25302.1"/>
    </source>
</evidence>
<dbReference type="Proteomes" id="UP000002033">
    <property type="component" value="Chromosome"/>
</dbReference>
<dbReference type="GO" id="GO:0005524">
    <property type="term" value="F:ATP binding"/>
    <property type="evidence" value="ECO:0007669"/>
    <property type="project" value="UniProtKB-KW"/>
</dbReference>
<evidence type="ECO:0000256" key="5">
    <source>
        <dbReference type="ARBA" id="ARBA00052218"/>
    </source>
</evidence>
<dbReference type="Gene3D" id="3.40.50.720">
    <property type="entry name" value="NAD(P)-binding Rossmann-like Domain"/>
    <property type="match status" value="1"/>
</dbReference>
<keyword evidence="4" id="KW-0067">ATP-binding</keyword>
<dbReference type="GO" id="GO:0008146">
    <property type="term" value="F:sulfotransferase activity"/>
    <property type="evidence" value="ECO:0007669"/>
    <property type="project" value="TreeGrafter"/>
</dbReference>
<evidence type="ECO:0000256" key="3">
    <source>
        <dbReference type="ARBA" id="ARBA00022741"/>
    </source>
</evidence>
<dbReference type="InterPro" id="IPR035985">
    <property type="entry name" value="Ubiquitin-activating_enz"/>
</dbReference>
<sequence length="278" mass="29523">MTTLTAEEVQRYKRHLVLRDVGAPGQQKLKAARVLVIGAGGLGSPVLMYLAAAGVGTIGIIDDDRVSLDNLQRQIAHDTDDTGRLKVESARETIHRLNPLVNVEVHAERLNARNALEIIARYDIVADGSDNFATRYLVSDACYLAKRPLAYATLGAFDGYVSLFKPYEKTADGTPYPTLRCLFPEAPPAGLVANCAEAGVLGPVAGVIGTLQAAEIVKEIIGIGESLAGRLLICDVLASRFEVVSISWDPDNPLSGQTPTITDLSIHGSTDGSACAAE</sequence>
<comment type="function">
    <text evidence="6">Catalyzes the adenylation by ATP of the carboxyl group of the C-terminal glycine of sulfur carrier protein MoaD.</text>
</comment>
<evidence type="ECO:0000256" key="10">
    <source>
        <dbReference type="ARBA" id="ARBA00075110"/>
    </source>
</evidence>
<evidence type="ECO:0000256" key="1">
    <source>
        <dbReference type="ARBA" id="ARBA00009919"/>
    </source>
</evidence>
<comment type="catalytic activity">
    <reaction evidence="5">
        <text>[molybdopterin-synthase sulfur-carrier protein]-C-terminal Gly-Gly + ATP + H(+) = [molybdopterin-synthase sulfur-carrier protein]-C-terminal Gly-Gly-AMP + diphosphate</text>
        <dbReference type="Rhea" id="RHEA:43616"/>
        <dbReference type="Rhea" id="RHEA-COMP:12159"/>
        <dbReference type="Rhea" id="RHEA-COMP:12202"/>
        <dbReference type="ChEBI" id="CHEBI:15378"/>
        <dbReference type="ChEBI" id="CHEBI:30616"/>
        <dbReference type="ChEBI" id="CHEBI:33019"/>
        <dbReference type="ChEBI" id="CHEBI:90618"/>
        <dbReference type="ChEBI" id="CHEBI:90778"/>
        <dbReference type="EC" id="2.7.7.80"/>
    </reaction>
</comment>
<dbReference type="HOGENOM" id="CLU_013325_10_0_5"/>
<dbReference type="EC" id="2.7.7.80" evidence="8"/>
<evidence type="ECO:0000256" key="9">
    <source>
        <dbReference type="ARBA" id="ARBA00073635"/>
    </source>
</evidence>
<evidence type="ECO:0000256" key="11">
    <source>
        <dbReference type="ARBA" id="ARBA00075328"/>
    </source>
</evidence>
<reference evidence="15" key="1">
    <citation type="journal article" date="2011" name="J. Bacteriol.">
        <title>Genome sequences of eight morphologically diverse alphaproteobacteria.</title>
        <authorList>
            <consortium name="US DOE Joint Genome Institute"/>
            <person name="Brown P.J."/>
            <person name="Kysela D.T."/>
            <person name="Buechlein A."/>
            <person name="Hemmerich C."/>
            <person name="Brun Y.V."/>
        </authorList>
    </citation>
    <scope>NUCLEOTIDE SEQUENCE [LARGE SCALE GENOMIC DNA]</scope>
    <source>
        <strain evidence="15">ATCC 51888 / DSM 1869 / NCIB 11706 / TK 0415</strain>
    </source>
</reference>
<dbReference type="OrthoDB" id="9804286at2"/>
<dbReference type="RefSeq" id="WP_013217461.1">
    <property type="nucleotide sequence ID" value="NC_014313.1"/>
</dbReference>
<keyword evidence="15" id="KW-1185">Reference proteome</keyword>
<dbReference type="GO" id="GO:0005829">
    <property type="term" value="C:cytosol"/>
    <property type="evidence" value="ECO:0007669"/>
    <property type="project" value="TreeGrafter"/>
</dbReference>
<feature type="domain" description="THIF-type NAD/FAD binding fold" evidence="13">
    <location>
        <begin position="12"/>
        <end position="247"/>
    </location>
</feature>
<dbReference type="CDD" id="cd00757">
    <property type="entry name" value="ThiF_MoeB_HesA_family"/>
    <property type="match status" value="1"/>
</dbReference>
<evidence type="ECO:0000256" key="8">
    <source>
        <dbReference type="ARBA" id="ARBA00066884"/>
    </source>
</evidence>
<evidence type="ECO:0000256" key="12">
    <source>
        <dbReference type="ARBA" id="ARBA00078531"/>
    </source>
</evidence>
<comment type="subunit">
    <text evidence="7">Homodimer. Forms a stable heterotetrameric complex of 2 MoeB and 2 MoaD during adenylation of MoaD.</text>
</comment>
<protein>
    <recommendedName>
        <fullName evidence="9">Molybdopterin-synthase adenylyltransferase</fullName>
        <ecNumber evidence="8">2.7.7.80</ecNumber>
    </recommendedName>
    <alternativeName>
        <fullName evidence="12">MoaD protein adenylase</fullName>
    </alternativeName>
    <alternativeName>
        <fullName evidence="10">Molybdopterin-converting factor subunit 1 adenylase</fullName>
    </alternativeName>
    <alternativeName>
        <fullName evidence="11">Sulfur carrier protein MoaD adenylyltransferase</fullName>
    </alternativeName>
</protein>
<keyword evidence="3" id="KW-0547">Nucleotide-binding</keyword>
<dbReference type="InterPro" id="IPR045886">
    <property type="entry name" value="ThiF/MoeB/HesA"/>
</dbReference>
<dbReference type="InterPro" id="IPR000594">
    <property type="entry name" value="ThiF_NAD_FAD-bd"/>
</dbReference>
<evidence type="ECO:0000259" key="13">
    <source>
        <dbReference type="Pfam" id="PF00899"/>
    </source>
</evidence>
<evidence type="ECO:0000256" key="6">
    <source>
        <dbReference type="ARBA" id="ARBA00055169"/>
    </source>
</evidence>
<evidence type="ECO:0000256" key="4">
    <source>
        <dbReference type="ARBA" id="ARBA00022840"/>
    </source>
</evidence>
<dbReference type="eggNOG" id="COG0476">
    <property type="taxonomic scope" value="Bacteria"/>
</dbReference>
<evidence type="ECO:0000256" key="2">
    <source>
        <dbReference type="ARBA" id="ARBA00022679"/>
    </source>
</evidence>
<evidence type="ECO:0000313" key="15">
    <source>
        <dbReference type="Proteomes" id="UP000002033"/>
    </source>
</evidence>
<dbReference type="GO" id="GO:0004792">
    <property type="term" value="F:thiosulfate-cyanide sulfurtransferase activity"/>
    <property type="evidence" value="ECO:0007669"/>
    <property type="project" value="TreeGrafter"/>
</dbReference>
<keyword evidence="2" id="KW-0808">Transferase</keyword>
<dbReference type="Pfam" id="PF00899">
    <property type="entry name" value="ThiF"/>
    <property type="match status" value="1"/>
</dbReference>
<dbReference type="PANTHER" id="PTHR10953:SF102">
    <property type="entry name" value="ADENYLYLTRANSFERASE AND SULFURTRANSFERASE MOCS3"/>
    <property type="match status" value="1"/>
</dbReference>
<proteinExistence type="inferred from homology"/>
<dbReference type="FunFam" id="3.40.50.720:FF:000033">
    <property type="entry name" value="Adenylyltransferase and sulfurtransferase MOCS3"/>
    <property type="match status" value="1"/>
</dbReference>
<dbReference type="GO" id="GO:0008641">
    <property type="term" value="F:ubiquitin-like modifier activating enzyme activity"/>
    <property type="evidence" value="ECO:0007669"/>
    <property type="project" value="InterPro"/>
</dbReference>
<dbReference type="GO" id="GO:0061605">
    <property type="term" value="F:molybdopterin-synthase adenylyltransferase activity"/>
    <property type="evidence" value="ECO:0007669"/>
    <property type="project" value="UniProtKB-EC"/>
</dbReference>
<name>D8JY98_HYPDA</name>
<evidence type="ECO:0000256" key="7">
    <source>
        <dbReference type="ARBA" id="ARBA00063809"/>
    </source>
</evidence>
<dbReference type="AlphaFoldDB" id="D8JY98"/>
<dbReference type="PANTHER" id="PTHR10953">
    <property type="entry name" value="UBIQUITIN-ACTIVATING ENZYME E1"/>
    <property type="match status" value="1"/>
</dbReference>
<dbReference type="KEGG" id="hdn:Hden_3511"/>
<dbReference type="NCBIfam" id="NF004281">
    <property type="entry name" value="PRK05690.1"/>
    <property type="match status" value="1"/>
</dbReference>
<organism evidence="14 15">
    <name type="scientific">Hyphomicrobium denitrificans (strain ATCC 51888 / DSM 1869 / NCIMB 11706 / TK 0415)</name>
    <dbReference type="NCBI Taxonomy" id="582899"/>
    <lineage>
        <taxon>Bacteria</taxon>
        <taxon>Pseudomonadati</taxon>
        <taxon>Pseudomonadota</taxon>
        <taxon>Alphaproteobacteria</taxon>
        <taxon>Hyphomicrobiales</taxon>
        <taxon>Hyphomicrobiaceae</taxon>
        <taxon>Hyphomicrobium</taxon>
    </lineage>
</organism>
<dbReference type="EMBL" id="CP002083">
    <property type="protein sequence ID" value="ADJ25302.1"/>
    <property type="molecule type" value="Genomic_DNA"/>
</dbReference>